<gene>
    <name evidence="6" type="ordered locus">STAUR_0659</name>
</gene>
<accession>E3FV25</accession>
<evidence type="ECO:0000256" key="1">
    <source>
        <dbReference type="ARBA" id="ARBA00009589"/>
    </source>
</evidence>
<dbReference type="PIRSF" id="PIRSF017434">
    <property type="entry name" value="Purine_5'-nucleotidase"/>
    <property type="match status" value="1"/>
</dbReference>
<dbReference type="STRING" id="378806.STAUR_0659"/>
<dbReference type="Pfam" id="PF05761">
    <property type="entry name" value="5_nucleotid"/>
    <property type="match status" value="1"/>
</dbReference>
<dbReference type="Gene3D" id="3.40.50.1000">
    <property type="entry name" value="HAD superfamily/HAD-like"/>
    <property type="match status" value="1"/>
</dbReference>
<dbReference type="OrthoDB" id="1488958at2"/>
<keyword evidence="3 6" id="KW-0378">Hydrolase</keyword>
<dbReference type="RefSeq" id="WP_013374277.1">
    <property type="nucleotide sequence ID" value="NC_014623.1"/>
</dbReference>
<dbReference type="InterPro" id="IPR016695">
    <property type="entry name" value="Pur_nucleotidase"/>
</dbReference>
<keyword evidence="2" id="KW-0479">Metal-binding</keyword>
<keyword evidence="4" id="KW-0460">Magnesium</keyword>
<evidence type="ECO:0000313" key="6">
    <source>
        <dbReference type="EMBL" id="ADO68463.1"/>
    </source>
</evidence>
<dbReference type="GO" id="GO:0046872">
    <property type="term" value="F:metal ion binding"/>
    <property type="evidence" value="ECO:0007669"/>
    <property type="project" value="UniProtKB-KW"/>
</dbReference>
<dbReference type="AlphaFoldDB" id="E3FV25"/>
<keyword evidence="7" id="KW-1185">Reference proteome</keyword>
<dbReference type="GO" id="GO:0008253">
    <property type="term" value="F:5'-nucleotidase activity"/>
    <property type="evidence" value="ECO:0007669"/>
    <property type="project" value="TreeGrafter"/>
</dbReference>
<dbReference type="InterPro" id="IPR008380">
    <property type="entry name" value="HAD-SF_hydro_IG_5-nucl"/>
</dbReference>
<evidence type="ECO:0000313" key="7">
    <source>
        <dbReference type="Proteomes" id="UP000001351"/>
    </source>
</evidence>
<dbReference type="NCBIfam" id="TIGR02244">
    <property type="entry name" value="HAD-IG-Ncltidse"/>
    <property type="match status" value="1"/>
</dbReference>
<dbReference type="PANTHER" id="PTHR12103">
    <property type="entry name" value="5'-NUCLEOTIDASE DOMAIN-CONTAINING"/>
    <property type="match status" value="1"/>
</dbReference>
<evidence type="ECO:0000256" key="2">
    <source>
        <dbReference type="ARBA" id="ARBA00022723"/>
    </source>
</evidence>
<feature type="region of interest" description="Disordered" evidence="5">
    <location>
        <begin position="473"/>
        <end position="496"/>
    </location>
</feature>
<evidence type="ECO:0000256" key="3">
    <source>
        <dbReference type="ARBA" id="ARBA00022801"/>
    </source>
</evidence>
<dbReference type="InterPro" id="IPR023214">
    <property type="entry name" value="HAD_sf"/>
</dbReference>
<comment type="similarity">
    <text evidence="1">Belongs to the 5'(3')-deoxyribonucleotidase family.</text>
</comment>
<dbReference type="PANTHER" id="PTHR12103:SF22">
    <property type="entry name" value="HAD-SUPERFAMILY HYDROLASE, SUBFAMILY IG, 5'-NUCLEOTIDASE"/>
    <property type="match status" value="1"/>
</dbReference>
<dbReference type="SUPFAM" id="SSF56784">
    <property type="entry name" value="HAD-like"/>
    <property type="match status" value="1"/>
</dbReference>
<dbReference type="HOGENOM" id="CLU_017845_4_1_7"/>
<dbReference type="CDD" id="cd07522">
    <property type="entry name" value="HAD_cN-II"/>
    <property type="match status" value="1"/>
</dbReference>
<name>E3FV25_STIAD</name>
<dbReference type="KEGG" id="sur:STAUR_0659"/>
<dbReference type="Proteomes" id="UP000001351">
    <property type="component" value="Chromosome"/>
</dbReference>
<sequence length="496" mass="56134">MSGHFTAPPPERGIFCNRTLNMRAIKAIGYDMDYTLVHYRVEAWERRAYEYIREGLLAQNWPVGHLAFEPELVIRGLIIDTEKGNLLKANRFGFVKKALHGTRPMGFEAQRTEYARTIVDLSERRWMFLNTLFSLSEACIYAQLVDLLDDGKLPGPMGYSDLYDIVRRSLDAAHMAGRLKAEIIADPERYVLPEPETALALLDQRNAGKKLLLITNSEWAYSVPMMHAAFDPYLPSGMTWRELFDVVIVSARKPEFFTTRSPLFEVVDTGGEALLRPYSGLLKPRTPYFGGSAVELERHLGLSGDEILYVGDHMFGDVHVTKNVLRWRTALILRELEDEVRAIAAFRTTEARLAERMVVKEQLEAESCQLRLELQRRRAHYGPRSQMPEDELLSRLTAIRTQLEALDAELGPMARAASELSNPHWGLLTRAGNDKSHLARQVERYADIYTSRVSNFLFASPFVYLRSPRGSLPHDPTLPGGTPVFPSTDATSGPNP</sequence>
<evidence type="ECO:0000256" key="5">
    <source>
        <dbReference type="SAM" id="MobiDB-lite"/>
    </source>
</evidence>
<evidence type="ECO:0000256" key="4">
    <source>
        <dbReference type="ARBA" id="ARBA00022842"/>
    </source>
</evidence>
<organism evidence="6 7">
    <name type="scientific">Stigmatella aurantiaca (strain DW4/3-1)</name>
    <dbReference type="NCBI Taxonomy" id="378806"/>
    <lineage>
        <taxon>Bacteria</taxon>
        <taxon>Pseudomonadati</taxon>
        <taxon>Myxococcota</taxon>
        <taxon>Myxococcia</taxon>
        <taxon>Myxococcales</taxon>
        <taxon>Cystobacterineae</taxon>
        <taxon>Archangiaceae</taxon>
        <taxon>Stigmatella</taxon>
    </lineage>
</organism>
<proteinExistence type="inferred from homology"/>
<dbReference type="InterPro" id="IPR036412">
    <property type="entry name" value="HAD-like_sf"/>
</dbReference>
<dbReference type="eggNOG" id="COG1196">
    <property type="taxonomic scope" value="Bacteria"/>
</dbReference>
<dbReference type="EMBL" id="CP002271">
    <property type="protein sequence ID" value="ADO68463.1"/>
    <property type="molecule type" value="Genomic_DNA"/>
</dbReference>
<reference evidence="6 7" key="1">
    <citation type="journal article" date="2011" name="Mol. Biol. Evol.">
        <title>Comparative genomic analysis of fruiting body formation in Myxococcales.</title>
        <authorList>
            <person name="Huntley S."/>
            <person name="Hamann N."/>
            <person name="Wegener-Feldbrugge S."/>
            <person name="Treuner-Lange A."/>
            <person name="Kube M."/>
            <person name="Reinhardt R."/>
            <person name="Klages S."/>
            <person name="Muller R."/>
            <person name="Ronning C.M."/>
            <person name="Nierman W.C."/>
            <person name="Sogaard-Andersen L."/>
        </authorList>
    </citation>
    <scope>NUCLEOTIDE SEQUENCE [LARGE SCALE GENOMIC DNA]</scope>
    <source>
        <strain evidence="6 7">DW4/3-1</strain>
    </source>
</reference>
<protein>
    <submittedName>
        <fullName evidence="6">HAD superfamily (Subfamily IG) hydrolase, 5'-nucleotidase</fullName>
    </submittedName>
</protein>